<proteinExistence type="predicted"/>
<dbReference type="AlphaFoldDB" id="A0A4P2QVK7"/>
<sequence>MTARPRAAADRVSQRRPPQVARRVDPAEIRRDRRDWPARRLWHGPCEDCEPTGDQAVNPVSFT</sequence>
<evidence type="ECO:0000256" key="1">
    <source>
        <dbReference type="SAM" id="MobiDB-lite"/>
    </source>
</evidence>
<feature type="region of interest" description="Disordered" evidence="1">
    <location>
        <begin position="1"/>
        <end position="28"/>
    </location>
</feature>
<evidence type="ECO:0000313" key="2">
    <source>
        <dbReference type="EMBL" id="AUX34460.1"/>
    </source>
</evidence>
<protein>
    <submittedName>
        <fullName evidence="2">Uncharacterized protein</fullName>
    </submittedName>
</protein>
<dbReference type="EMBL" id="CP012672">
    <property type="protein sequence ID" value="AUX34460.1"/>
    <property type="molecule type" value="Genomic_DNA"/>
</dbReference>
<organism evidence="2 3">
    <name type="scientific">Sorangium cellulosum</name>
    <name type="common">Polyangium cellulosum</name>
    <dbReference type="NCBI Taxonomy" id="56"/>
    <lineage>
        <taxon>Bacteria</taxon>
        <taxon>Pseudomonadati</taxon>
        <taxon>Myxococcota</taxon>
        <taxon>Polyangia</taxon>
        <taxon>Polyangiales</taxon>
        <taxon>Polyangiaceae</taxon>
        <taxon>Sorangium</taxon>
    </lineage>
</organism>
<reference evidence="2 3" key="1">
    <citation type="submission" date="2015-09" db="EMBL/GenBank/DDBJ databases">
        <title>Sorangium comparison.</title>
        <authorList>
            <person name="Zaburannyi N."/>
            <person name="Bunk B."/>
            <person name="Overmann J."/>
            <person name="Mueller R."/>
        </authorList>
    </citation>
    <scope>NUCLEOTIDE SEQUENCE [LARGE SCALE GENOMIC DNA]</scope>
    <source>
        <strain evidence="2 3">So ce836</strain>
    </source>
</reference>
<gene>
    <name evidence="2" type="ORF">SOCE836_066330</name>
</gene>
<accession>A0A4P2QVK7</accession>
<name>A0A4P2QVK7_SORCE</name>
<dbReference type="Proteomes" id="UP000295497">
    <property type="component" value="Chromosome"/>
</dbReference>
<evidence type="ECO:0000313" key="3">
    <source>
        <dbReference type="Proteomes" id="UP000295497"/>
    </source>
</evidence>